<protein>
    <recommendedName>
        <fullName evidence="2">Formin GTPase-binding domain-containing protein</fullName>
    </recommendedName>
</protein>
<sequence>MRTTMRVPPPPPRKRLSRRLRERASRIFARMKPEEPVVNPQELEHFEHLMNQLDFHIASAYRQMMAEPPLSPLKRASRLLGRHRHSMSIGDFLVQTPGQPPQLPPLDFNFVSGAPPQVPPKPQNVQPSKGHPNKPKHGKSPSLMDLFKKKDKNFTIYDADDHHLHFYDYATTNNSTTTMQHHRIFSPESTQSGYTNLTENSTTVVESRALLPSPSFSNERDTPAEEEGTTMLNGEPSQESSGEDAATYAPGDRDNSVPRSCRPNLPPINTDIPADLAAEISLYTPRNYTASQQRNFSTTPSLRTPSRPTSVYGPTERKTSWGSAKSIGRRNSTMETTSDAKTVFSNDSVASDVKPSRVLTRVRGVGSKRVHPAALRGQSTYSVNREFSDLLSGFGLPRNIKSGASEMAPHVKASLLKGSKVMSSTPLPPPSRGGQTDAPATDFTTMPPPPPPRPSTQANGQPREKKRRPLSSIGAAIFRSVDNVRPRGKTLSTIGLPGLPKHSDEKVRPRTTVSEKASKTEVAAVPVTPTSPNAVSNPITDPLHARSPNDFVDYLKGKEYQAVNLGWLRQLRRLLRGERLAWVEAFFELNGLDCLVALLKNIYELEYHDLQSGNVLKEVFLCLKAAYTAPMADVRFDAMHRDLFPLILSIMFDEERKKTPHEYETREAAIGILFTYLAQAPLDKQVERARSVASILGGPEVTRTNLGPTWIASVSPPRPYTRWSGEVARLTYETGWVWYHPSNRIALREDVDPEVPYNIAHFPTPREFMAIDGGSVSSVENHVANYAALHLEIMNAIIAYLPTVGERNDFRELIRRSGMERTMGTVLRLAGKGPHYEHLANLHSALSDWVTAAKADEWTSWENVRNGKWPQRRSISGNATAGGEQAVRAMRKIEAIYGPQYELPNIGGLGDTVAARNRMSIQGGEEVAFEVDEDGQVVPKWDF</sequence>
<name>A0AAD6IWJ3_DREDA</name>
<dbReference type="InterPro" id="IPR016024">
    <property type="entry name" value="ARM-type_fold"/>
</dbReference>
<dbReference type="Pfam" id="PF06371">
    <property type="entry name" value="Drf_GBD"/>
    <property type="match status" value="1"/>
</dbReference>
<evidence type="ECO:0000313" key="3">
    <source>
        <dbReference type="EMBL" id="KAJ6259806.1"/>
    </source>
</evidence>
<comment type="caution">
    <text evidence="3">The sequence shown here is derived from an EMBL/GenBank/DDBJ whole genome shotgun (WGS) entry which is preliminary data.</text>
</comment>
<dbReference type="EMBL" id="JAQGDS010000006">
    <property type="protein sequence ID" value="KAJ6259806.1"/>
    <property type="molecule type" value="Genomic_DNA"/>
</dbReference>
<evidence type="ECO:0000313" key="4">
    <source>
        <dbReference type="Proteomes" id="UP001221413"/>
    </source>
</evidence>
<accession>A0AAD6IWJ3</accession>
<feature type="compositionally biased region" description="Polar residues" evidence="1">
    <location>
        <begin position="329"/>
        <end position="339"/>
    </location>
</feature>
<feature type="region of interest" description="Disordered" evidence="1">
    <location>
        <begin position="211"/>
        <end position="271"/>
    </location>
</feature>
<dbReference type="InterPro" id="IPR010473">
    <property type="entry name" value="GTPase-bd"/>
</dbReference>
<dbReference type="Proteomes" id="UP001221413">
    <property type="component" value="Unassembled WGS sequence"/>
</dbReference>
<feature type="compositionally biased region" description="Polar residues" evidence="1">
    <location>
        <begin position="230"/>
        <end position="240"/>
    </location>
</feature>
<proteinExistence type="predicted"/>
<dbReference type="InterPro" id="IPR011989">
    <property type="entry name" value="ARM-like"/>
</dbReference>
<dbReference type="SMART" id="SM01140">
    <property type="entry name" value="Drf_GBD"/>
    <property type="match status" value="1"/>
</dbReference>
<feature type="region of interest" description="Disordered" evidence="1">
    <location>
        <begin position="291"/>
        <end position="339"/>
    </location>
</feature>
<dbReference type="GO" id="GO:0030036">
    <property type="term" value="P:actin cytoskeleton organization"/>
    <property type="evidence" value="ECO:0007669"/>
    <property type="project" value="InterPro"/>
</dbReference>
<dbReference type="GO" id="GO:0003779">
    <property type="term" value="F:actin binding"/>
    <property type="evidence" value="ECO:0007669"/>
    <property type="project" value="InterPro"/>
</dbReference>
<evidence type="ECO:0000256" key="1">
    <source>
        <dbReference type="SAM" id="MobiDB-lite"/>
    </source>
</evidence>
<gene>
    <name evidence="3" type="ORF">Dda_5447</name>
</gene>
<evidence type="ECO:0000259" key="2">
    <source>
        <dbReference type="SMART" id="SM01140"/>
    </source>
</evidence>
<dbReference type="GO" id="GO:0031267">
    <property type="term" value="F:small GTPase binding"/>
    <property type="evidence" value="ECO:0007669"/>
    <property type="project" value="InterPro"/>
</dbReference>
<feature type="region of interest" description="Disordered" evidence="1">
    <location>
        <begin position="419"/>
        <end position="523"/>
    </location>
</feature>
<feature type="domain" description="Formin GTPase-binding" evidence="2">
    <location>
        <begin position="33"/>
        <end position="676"/>
    </location>
</feature>
<dbReference type="Gene3D" id="1.25.10.10">
    <property type="entry name" value="Leucine-rich Repeat Variant"/>
    <property type="match status" value="1"/>
</dbReference>
<organism evidence="3 4">
    <name type="scientific">Drechslerella dactyloides</name>
    <name type="common">Nematode-trapping fungus</name>
    <name type="synonym">Arthrobotrys dactyloides</name>
    <dbReference type="NCBI Taxonomy" id="74499"/>
    <lineage>
        <taxon>Eukaryota</taxon>
        <taxon>Fungi</taxon>
        <taxon>Dikarya</taxon>
        <taxon>Ascomycota</taxon>
        <taxon>Pezizomycotina</taxon>
        <taxon>Orbiliomycetes</taxon>
        <taxon>Orbiliales</taxon>
        <taxon>Orbiliaceae</taxon>
        <taxon>Drechslerella</taxon>
    </lineage>
</organism>
<dbReference type="SUPFAM" id="SSF48371">
    <property type="entry name" value="ARM repeat"/>
    <property type="match status" value="1"/>
</dbReference>
<reference evidence="3" key="1">
    <citation type="submission" date="2023-01" db="EMBL/GenBank/DDBJ databases">
        <title>The chitinases involved in constricting ring structure development in the nematode-trapping fungus Drechslerella dactyloides.</title>
        <authorList>
            <person name="Wang R."/>
            <person name="Zhang L."/>
            <person name="Tang P."/>
            <person name="Li S."/>
            <person name="Liang L."/>
        </authorList>
    </citation>
    <scope>NUCLEOTIDE SEQUENCE</scope>
    <source>
        <strain evidence="3">YMF1.00031</strain>
    </source>
</reference>
<feature type="compositionally biased region" description="Low complexity" evidence="1">
    <location>
        <begin position="297"/>
        <end position="310"/>
    </location>
</feature>
<dbReference type="AlphaFoldDB" id="A0AAD6IWJ3"/>
<keyword evidence="4" id="KW-1185">Reference proteome</keyword>
<feature type="region of interest" description="Disordered" evidence="1">
    <location>
        <begin position="110"/>
        <end position="144"/>
    </location>
</feature>